<name>A0A2I5TNM5_SERS3</name>
<dbReference type="STRING" id="104623.Ser39006_01547"/>
<reference evidence="2 3" key="1">
    <citation type="journal article" date="2013" name="Genome Announc.">
        <title>Draft genome sequence of Serratia sp. strain ATCC 39006, a model bacterium for analysis of the biosynthesis and regulation of prodigiosin, a carbapenem, and gas vesicles.</title>
        <authorList>
            <person name="Fineran P.C."/>
            <person name="Iglesias Cans M.C."/>
            <person name="Ramsay J.P."/>
            <person name="Wilf N.M."/>
            <person name="Cossyleon D."/>
            <person name="McNeil M.B."/>
            <person name="Williamson N.R."/>
            <person name="Monson R.E."/>
            <person name="Becher S.A."/>
            <person name="Stanton J.A."/>
            <person name="Brugger K."/>
            <person name="Brown S.D."/>
            <person name="Salmond G.P."/>
        </authorList>
    </citation>
    <scope>NUCLEOTIDE SEQUENCE [LARGE SCALE GENOMIC DNA]</scope>
    <source>
        <strain evidence="2">ATCC 39006</strain>
        <strain evidence="3">ATCC 39006 / SC 11482</strain>
    </source>
</reference>
<dbReference type="AlphaFoldDB" id="A0A2I5TNM5"/>
<reference evidence="2" key="4">
    <citation type="submission" date="2017-11" db="EMBL/GenBank/DDBJ databases">
        <title>Complete genome sequence of Serratia sp. ATCC 39006.</title>
        <authorList>
            <person name="Hampton H.G."/>
            <person name="Jackson S.A."/>
            <person name="Jauregui R."/>
            <person name="Poulter G.T.M."/>
            <person name="Salmond G.P.C."/>
            <person name="Fineran P.C."/>
        </authorList>
    </citation>
    <scope>NUCLEOTIDE SEQUENCE</scope>
    <source>
        <strain evidence="2">ATCC 39006</strain>
    </source>
</reference>
<dbReference type="KEGG" id="serq:CWC46_19780"/>
<keyword evidence="3" id="KW-1185">Reference proteome</keyword>
<reference evidence="2" key="2">
    <citation type="submission" date="2013-09" db="EMBL/GenBank/DDBJ databases">
        <authorList>
            <person name="Wang G."/>
            <person name="Yang Y."/>
            <person name="Su Y."/>
        </authorList>
    </citation>
    <scope>NUCLEOTIDE SEQUENCE</scope>
    <source>
        <strain evidence="2">ATCC 39006</strain>
    </source>
</reference>
<protein>
    <recommendedName>
        <fullName evidence="5">Conjugal transfer protein TraE</fullName>
    </recommendedName>
</protein>
<dbReference type="EMBL" id="CP025084">
    <property type="protein sequence ID" value="AUH06166.1"/>
    <property type="molecule type" value="Genomic_DNA"/>
</dbReference>
<dbReference type="Proteomes" id="UP000017700">
    <property type="component" value="Chromosome"/>
</dbReference>
<accession>A0A2I5TNM5</accession>
<evidence type="ECO:0000313" key="1">
    <source>
        <dbReference type="EMBL" id="AUH01843.1"/>
    </source>
</evidence>
<proteinExistence type="predicted"/>
<dbReference type="Proteomes" id="UP000233778">
    <property type="component" value="Chromosome"/>
</dbReference>
<dbReference type="KEGG" id="sera:Ser39006_019780"/>
<evidence type="ECO:0000313" key="3">
    <source>
        <dbReference type="Proteomes" id="UP000017700"/>
    </source>
</evidence>
<evidence type="ECO:0008006" key="5">
    <source>
        <dbReference type="Google" id="ProtNLM"/>
    </source>
</evidence>
<organism evidence="2 3">
    <name type="scientific">Serratia sp. (strain ATCC 39006)</name>
    <name type="common">Prodigiosinella confusarubida</name>
    <dbReference type="NCBI Taxonomy" id="104623"/>
    <lineage>
        <taxon>Bacteria</taxon>
        <taxon>Pseudomonadati</taxon>
        <taxon>Pseudomonadota</taxon>
        <taxon>Gammaproteobacteria</taxon>
        <taxon>Enterobacterales</taxon>
        <taxon>Pectobacteriaceae</taxon>
        <taxon>Prodigiosinella</taxon>
    </lineage>
</organism>
<dbReference type="RefSeq" id="WP_021014815.1">
    <property type="nucleotide sequence ID" value="NZ_CP025084.1"/>
</dbReference>
<gene>
    <name evidence="1" type="ORF">CWC46_19780</name>
    <name evidence="2" type="ORF">Ser39006_019780</name>
</gene>
<dbReference type="EMBL" id="CP025085">
    <property type="protein sequence ID" value="AUH01843.1"/>
    <property type="molecule type" value="Genomic_DNA"/>
</dbReference>
<evidence type="ECO:0000313" key="4">
    <source>
        <dbReference type="Proteomes" id="UP000233778"/>
    </source>
</evidence>
<reference evidence="1 4" key="3">
    <citation type="submission" date="2017-11" db="EMBL/GenBank/DDBJ databases">
        <title>Complete genome sequence of Serratia sp. ATCC 39006 LacA.</title>
        <authorList>
            <person name="Hampton H.G."/>
            <person name="Jackson S.A."/>
            <person name="Jauregui R."/>
            <person name="Poulter G.T.M."/>
            <person name="Salmond G.P.C."/>
            <person name="Fineran P.C."/>
        </authorList>
    </citation>
    <scope>NUCLEOTIDE SEQUENCE [LARGE SCALE GENOMIC DNA]</scope>
    <source>
        <strain evidence="1 4">ATCC 39006</strain>
    </source>
</reference>
<dbReference type="OrthoDB" id="6420659at2"/>
<sequence length="314" mass="35047">MNLNVTSLLSHLVLEQDDKLSVLLSAAATENKKSGDPLAVRFKPGIREYVTQVSAKLGISASEFINVLIEGVIRETLSPFQARATQVVERFQLLMDAHDLKITDVATLLSQWNIGLSVLENRERTMDYLTAPLLSEMADWFNVNKAWLRGEVATPGITSGNITDWHSLSKQIDNKIAEIPEAPLPQIILLRDDLAPPVDMRSHETLISVCLIQFKKINGIRLRTVEYFGEQIPDGEHEPFISDFLSYCGVLEKKGRASITTAVADAAILSLLSSGKVLPIMAVDKILFSKQLSAWQTEELMPLRFSENRQHRRG</sequence>
<evidence type="ECO:0000313" key="2">
    <source>
        <dbReference type="EMBL" id="AUH06166.1"/>
    </source>
</evidence>